<dbReference type="Proteomes" id="UP001634393">
    <property type="component" value="Unassembled WGS sequence"/>
</dbReference>
<dbReference type="PANTHER" id="PTHR31672">
    <property type="entry name" value="BNACNNG10540D PROTEIN"/>
    <property type="match status" value="1"/>
</dbReference>
<dbReference type="AlphaFoldDB" id="A0ABD3SKM9"/>
<dbReference type="SUPFAM" id="SSF81383">
    <property type="entry name" value="F-box domain"/>
    <property type="match status" value="1"/>
</dbReference>
<dbReference type="InterPro" id="IPR001810">
    <property type="entry name" value="F-box_dom"/>
</dbReference>
<protein>
    <recommendedName>
        <fullName evidence="1">F-box domain-containing protein</fullName>
    </recommendedName>
</protein>
<dbReference type="PROSITE" id="PS50181">
    <property type="entry name" value="FBOX"/>
    <property type="match status" value="1"/>
</dbReference>
<accession>A0ABD3SKM9</accession>
<evidence type="ECO:0000259" key="1">
    <source>
        <dbReference type="PROSITE" id="PS50181"/>
    </source>
</evidence>
<keyword evidence="3" id="KW-1185">Reference proteome</keyword>
<feature type="domain" description="F-box" evidence="1">
    <location>
        <begin position="67"/>
        <end position="112"/>
    </location>
</feature>
<sequence>MYPLFYFLSYKKNHNIAIHSKSNIHQTSVERVKLTSDAMVLQCYTWIVDLFKQVIIGNLDDNGATAIDFCTYVPNEVAIDILSRLQVESVVQCRKVCKNWRKLTSSSQFIELHQRRAAPIILRHHGSYQDSWVSVIDEKSEEKCEVMGLGTFSVLGCCNGLVLMKPRYPSFDYFVINPLSKGGKITTIYSTISRGDPCGFFFHPLAKEYRILFACKNSGSCYEYHLYLFGAKMWRKTINRPYFYCGPPSRDATCCAIVNRALHWIHSRFVVWERTGENFCIMAFEMINEKFSMRPIPPVQSQSRGRGQTMRLMVKEDRLCFCHVASEEHVMSIWILEDYVNWCWIRKYNVNLDWDIKKFPMVRHYENYARNFSTVHVVTIHKDEIKLLWWKRGLFSYNLDRNTVNKFQLKKSKHNILCDHDFGYLACTKSLEMTMSGHCDFYRD</sequence>
<dbReference type="EMBL" id="JBJXBP010000006">
    <property type="protein sequence ID" value="KAL3825122.1"/>
    <property type="molecule type" value="Genomic_DNA"/>
</dbReference>
<evidence type="ECO:0000313" key="2">
    <source>
        <dbReference type="EMBL" id="KAL3825122.1"/>
    </source>
</evidence>
<reference evidence="2 3" key="1">
    <citation type="submission" date="2024-12" db="EMBL/GenBank/DDBJ databases">
        <title>The unique morphological basis and parallel evolutionary history of personate flowers in Penstemon.</title>
        <authorList>
            <person name="Depatie T.H."/>
            <person name="Wessinger C.A."/>
        </authorList>
    </citation>
    <scope>NUCLEOTIDE SEQUENCE [LARGE SCALE GENOMIC DNA]</scope>
    <source>
        <strain evidence="2">WTNN_2</strain>
        <tissue evidence="2">Leaf</tissue>
    </source>
</reference>
<comment type="caution">
    <text evidence="2">The sequence shown here is derived from an EMBL/GenBank/DDBJ whole genome shotgun (WGS) entry which is preliminary data.</text>
</comment>
<dbReference type="InterPro" id="IPR017451">
    <property type="entry name" value="F-box-assoc_interact_dom"/>
</dbReference>
<dbReference type="InterPro" id="IPR036047">
    <property type="entry name" value="F-box-like_dom_sf"/>
</dbReference>
<dbReference type="InterPro" id="IPR013187">
    <property type="entry name" value="F-box-assoc_dom_typ3"/>
</dbReference>
<dbReference type="SMART" id="SM00256">
    <property type="entry name" value="FBOX"/>
    <property type="match status" value="1"/>
</dbReference>
<dbReference type="PANTHER" id="PTHR31672:SF13">
    <property type="entry name" value="F-BOX PROTEIN CPR30-LIKE"/>
    <property type="match status" value="1"/>
</dbReference>
<evidence type="ECO:0000313" key="3">
    <source>
        <dbReference type="Proteomes" id="UP001634393"/>
    </source>
</evidence>
<gene>
    <name evidence="2" type="ORF">ACJIZ3_021151</name>
</gene>
<proteinExistence type="predicted"/>
<dbReference type="Pfam" id="PF12937">
    <property type="entry name" value="F-box-like"/>
    <property type="match status" value="1"/>
</dbReference>
<name>A0ABD3SKM9_9LAMI</name>
<dbReference type="Pfam" id="PF08268">
    <property type="entry name" value="FBA_3"/>
    <property type="match status" value="1"/>
</dbReference>
<dbReference type="Gene3D" id="1.20.1280.50">
    <property type="match status" value="1"/>
</dbReference>
<dbReference type="NCBIfam" id="TIGR01640">
    <property type="entry name" value="F_box_assoc_1"/>
    <property type="match status" value="1"/>
</dbReference>
<organism evidence="2 3">
    <name type="scientific">Penstemon smallii</name>
    <dbReference type="NCBI Taxonomy" id="265156"/>
    <lineage>
        <taxon>Eukaryota</taxon>
        <taxon>Viridiplantae</taxon>
        <taxon>Streptophyta</taxon>
        <taxon>Embryophyta</taxon>
        <taxon>Tracheophyta</taxon>
        <taxon>Spermatophyta</taxon>
        <taxon>Magnoliopsida</taxon>
        <taxon>eudicotyledons</taxon>
        <taxon>Gunneridae</taxon>
        <taxon>Pentapetalae</taxon>
        <taxon>asterids</taxon>
        <taxon>lamiids</taxon>
        <taxon>Lamiales</taxon>
        <taxon>Plantaginaceae</taxon>
        <taxon>Cheloneae</taxon>
        <taxon>Penstemon</taxon>
    </lineage>
</organism>
<dbReference type="InterPro" id="IPR050796">
    <property type="entry name" value="SCF_F-box_component"/>
</dbReference>